<dbReference type="SUPFAM" id="SSF69304">
    <property type="entry name" value="Tricorn protease N-terminal domain"/>
    <property type="match status" value="1"/>
</dbReference>
<dbReference type="InterPro" id="IPR047312">
    <property type="entry name" value="Coatomer_alpha_WD-assoc_reg"/>
</dbReference>
<dbReference type="FunFam" id="1.25.40.470:FF:000002">
    <property type="entry name" value="Coatomer subunit alpha"/>
    <property type="match status" value="1"/>
</dbReference>
<evidence type="ECO:0000259" key="13">
    <source>
        <dbReference type="Pfam" id="PF23953"/>
    </source>
</evidence>
<feature type="repeat" description="WD" evidence="11">
    <location>
        <begin position="133"/>
        <end position="174"/>
    </location>
</feature>
<dbReference type="GO" id="GO:0005198">
    <property type="term" value="F:structural molecule activity"/>
    <property type="evidence" value="ECO:0007669"/>
    <property type="project" value="InterPro"/>
</dbReference>
<dbReference type="FunFam" id="2.130.10.10:FF:000559">
    <property type="entry name" value="Coatomer subunit alpha"/>
    <property type="match status" value="1"/>
</dbReference>
<dbReference type="Pfam" id="PF00400">
    <property type="entry name" value="WD40"/>
    <property type="match status" value="6"/>
</dbReference>
<evidence type="ECO:0000256" key="10">
    <source>
        <dbReference type="ARBA" id="ARBA00023136"/>
    </source>
</evidence>
<dbReference type="InterPro" id="IPR006692">
    <property type="entry name" value="Beta-prop_COPA/B_2nd"/>
</dbReference>
<evidence type="ECO:0000313" key="15">
    <source>
        <dbReference type="Proteomes" id="UP001177023"/>
    </source>
</evidence>
<feature type="repeat" description="WD" evidence="11">
    <location>
        <begin position="91"/>
        <end position="132"/>
    </location>
</feature>
<dbReference type="SUPFAM" id="SSF50978">
    <property type="entry name" value="WD40 repeat-like"/>
    <property type="match status" value="1"/>
</dbReference>
<dbReference type="InterPro" id="IPR019775">
    <property type="entry name" value="WD40_repeat_CS"/>
</dbReference>
<dbReference type="Pfam" id="PF23953">
    <property type="entry name" value="TPR_COPA_B"/>
    <property type="match status" value="1"/>
</dbReference>
<keyword evidence="9" id="KW-0333">Golgi apparatus</keyword>
<dbReference type="PROSITE" id="PS50082">
    <property type="entry name" value="WD_REPEATS_2"/>
    <property type="match status" value="5"/>
</dbReference>
<comment type="caution">
    <text evidence="14">The sequence shown here is derived from an EMBL/GenBank/DDBJ whole genome shotgun (WGS) entry which is preliminary data.</text>
</comment>
<evidence type="ECO:0000259" key="12">
    <source>
        <dbReference type="Pfam" id="PF04053"/>
    </source>
</evidence>
<proteinExistence type="predicted"/>
<dbReference type="EMBL" id="CATQJA010002617">
    <property type="protein sequence ID" value="CAJ0573308.1"/>
    <property type="molecule type" value="Genomic_DNA"/>
</dbReference>
<dbReference type="CDD" id="cd22948">
    <property type="entry name" value="Coatomer_WDAD_alpha"/>
    <property type="match status" value="1"/>
</dbReference>
<evidence type="ECO:0000256" key="5">
    <source>
        <dbReference type="ARBA" id="ARBA00022574"/>
    </source>
</evidence>
<dbReference type="Gene3D" id="2.130.10.10">
    <property type="entry name" value="YVTN repeat-like/Quinoprotein amine dehydrogenase"/>
    <property type="match status" value="1"/>
</dbReference>
<dbReference type="Pfam" id="PF04053">
    <property type="entry name" value="B-prop_COPA_B_2nd"/>
    <property type="match status" value="1"/>
</dbReference>
<dbReference type="InterPro" id="IPR015943">
    <property type="entry name" value="WD40/YVTN_repeat-like_dom_sf"/>
</dbReference>
<dbReference type="GO" id="GO:0006891">
    <property type="term" value="P:intra-Golgi vesicle-mediated transport"/>
    <property type="evidence" value="ECO:0007669"/>
    <property type="project" value="TreeGrafter"/>
</dbReference>
<organism evidence="14 15">
    <name type="scientific">Mesorhabditis spiculigera</name>
    <dbReference type="NCBI Taxonomy" id="96644"/>
    <lineage>
        <taxon>Eukaryota</taxon>
        <taxon>Metazoa</taxon>
        <taxon>Ecdysozoa</taxon>
        <taxon>Nematoda</taxon>
        <taxon>Chromadorea</taxon>
        <taxon>Rhabditida</taxon>
        <taxon>Rhabditina</taxon>
        <taxon>Rhabditomorpha</taxon>
        <taxon>Rhabditoidea</taxon>
        <taxon>Rhabditidae</taxon>
        <taxon>Mesorhabditinae</taxon>
        <taxon>Mesorhabditis</taxon>
    </lineage>
</organism>
<keyword evidence="15" id="KW-1185">Reference proteome</keyword>
<reference evidence="14" key="1">
    <citation type="submission" date="2023-06" db="EMBL/GenBank/DDBJ databases">
        <authorList>
            <person name="Delattre M."/>
        </authorList>
    </citation>
    <scope>NUCLEOTIDE SEQUENCE</scope>
    <source>
        <strain evidence="14">AF72</strain>
    </source>
</reference>
<evidence type="ECO:0000256" key="11">
    <source>
        <dbReference type="PROSITE-ProRule" id="PRU00221"/>
    </source>
</evidence>
<dbReference type="AlphaFoldDB" id="A0AA36CSQ2"/>
<feature type="repeat" description="WD" evidence="11">
    <location>
        <begin position="205"/>
        <end position="246"/>
    </location>
</feature>
<evidence type="ECO:0000256" key="4">
    <source>
        <dbReference type="ARBA" id="ARBA00022490"/>
    </source>
</evidence>
<feature type="repeat" description="WD" evidence="11">
    <location>
        <begin position="49"/>
        <end position="90"/>
    </location>
</feature>
<dbReference type="GO" id="GO:0006886">
    <property type="term" value="P:intracellular protein transport"/>
    <property type="evidence" value="ECO:0007669"/>
    <property type="project" value="InterPro"/>
</dbReference>
<sequence>MPLLINFETKSARVKGVSFHPTRPWVLASLHNGHIQLWDYRMKLLIHRFEEHDGPVRGISFHHEQPIFVSGGDDYKIKVWDYKQKRCMFTLNGHLDYIRTTYFHEKHPWIISCSDDQTVRIWNWQSRKSLAVITGHNHYVMCAQFHPTEDLIASASLDQTVRIWDFSELRKKHTAGCGSSPKDHANRAQQAELFGNPDVVVKHVLEGHVRGVNWVSFHPTKRLLMSCADDRELKLWSINGGKAWAVDQCRGHYNNVSAAIFHPRADLMLSVAEDKSIRIWCLAKRTMLHAYRHEVERFWCITAHPKLNLFAAGHDNGMIIFKIQRERPPYCVFENLLFYVKEKEIRRLDLTTNKDDAVMQLRAVAAFMRPFVSLAYNPAEKSFLLTSRSPDKENVGSIDLYKPAADGTAPTVVRAMGGGAVWVSANRFLVLDRELQVSLRDLDNKEVRKIEPEHMSKLKLKNLFFAGVGFVLLSNEDGIHMLDVQNKRVLATLKTSKVKYVIWSADYGKAALISKNTLTLVNKKLEVLHCVTESVAVKSGCWDGPEVFIYTTSNHIKYALTAGDHGIIRTLDVPLYIAVIKQSNLVCLTRDAQPVEVPIDTTEYQFKLALLNRRMDEVEACVKSADLVGQSIIGYLAKKGFPEIALNFVKDQSTRFGLALECGNLDVALEAAKELDDRAVWEALAEAALMLGSHQIVEQAYQRMKDFEKLAFLYLITGRLDKLAKMQRVAEMRNDVHGGFHTSLLLGDVAERTKLLRSRGQTSLAYLNAATHGFDDAADTLKEELESKGQPLPPIDPHARLLVPLPPIYTLEDNWPLDKPTGEPLEESAC</sequence>
<dbReference type="GO" id="GO:0030126">
    <property type="term" value="C:COPI vesicle coat"/>
    <property type="evidence" value="ECO:0007669"/>
    <property type="project" value="TreeGrafter"/>
</dbReference>
<evidence type="ECO:0000256" key="6">
    <source>
        <dbReference type="ARBA" id="ARBA00022737"/>
    </source>
</evidence>
<dbReference type="InterPro" id="IPR001680">
    <property type="entry name" value="WD40_rpt"/>
</dbReference>
<keyword evidence="7" id="KW-0931">ER-Golgi transport</keyword>
<gene>
    <name evidence="14" type="ORF">MSPICULIGERA_LOCUS11669</name>
</gene>
<dbReference type="InterPro" id="IPR050844">
    <property type="entry name" value="Coatomer_complex_subunit"/>
</dbReference>
<dbReference type="InterPro" id="IPR056176">
    <property type="entry name" value="TPR_COPA_B"/>
</dbReference>
<dbReference type="PANTHER" id="PTHR19876">
    <property type="entry name" value="COATOMER"/>
    <property type="match status" value="1"/>
</dbReference>
<evidence type="ECO:0000256" key="1">
    <source>
        <dbReference type="ARBA" id="ARBA00004255"/>
    </source>
</evidence>
<keyword evidence="3" id="KW-0813">Transport</keyword>
<keyword evidence="4" id="KW-0963">Cytoplasm</keyword>
<evidence type="ECO:0000256" key="8">
    <source>
        <dbReference type="ARBA" id="ARBA00022927"/>
    </source>
</evidence>
<evidence type="ECO:0000256" key="9">
    <source>
        <dbReference type="ARBA" id="ARBA00023034"/>
    </source>
</evidence>
<evidence type="ECO:0008006" key="16">
    <source>
        <dbReference type="Google" id="ProtNLM"/>
    </source>
</evidence>
<keyword evidence="10" id="KW-0472">Membrane</keyword>
<feature type="domain" description="COPA/B TPR" evidence="13">
    <location>
        <begin position="630"/>
        <end position="776"/>
    </location>
</feature>
<keyword evidence="6" id="KW-0677">Repeat</keyword>
<comment type="subcellular location">
    <subcellularLocation>
        <location evidence="2">Cytoplasmic vesicle</location>
        <location evidence="2">COPI-coated vesicle membrane</location>
        <topology evidence="2">Peripheral membrane protein</topology>
        <orientation evidence="2">Cytoplasmic side</orientation>
    </subcellularLocation>
    <subcellularLocation>
        <location evidence="1">Golgi apparatus membrane</location>
        <topology evidence="1">Peripheral membrane protein</topology>
        <orientation evidence="1">Cytoplasmic side</orientation>
    </subcellularLocation>
</comment>
<accession>A0AA36CSQ2</accession>
<dbReference type="PANTHER" id="PTHR19876:SF1">
    <property type="entry name" value="COATOMER SUBUNIT ALPHA"/>
    <property type="match status" value="1"/>
</dbReference>
<name>A0AA36CSQ2_9BILA</name>
<dbReference type="Gene3D" id="1.25.40.470">
    <property type="match status" value="1"/>
</dbReference>
<evidence type="ECO:0000313" key="14">
    <source>
        <dbReference type="EMBL" id="CAJ0573308.1"/>
    </source>
</evidence>
<keyword evidence="5 11" id="KW-0853">WD repeat</keyword>
<feature type="domain" description="COPA/B second beta-propeller" evidence="12">
    <location>
        <begin position="342"/>
        <end position="588"/>
    </location>
</feature>
<feature type="non-terminal residue" evidence="14">
    <location>
        <position position="1"/>
    </location>
</feature>
<dbReference type="CDD" id="cd00200">
    <property type="entry name" value="WD40"/>
    <property type="match status" value="1"/>
</dbReference>
<feature type="repeat" description="WD" evidence="11">
    <location>
        <begin position="249"/>
        <end position="290"/>
    </location>
</feature>
<dbReference type="PROSITE" id="PS50294">
    <property type="entry name" value="WD_REPEATS_REGION"/>
    <property type="match status" value="5"/>
</dbReference>
<dbReference type="SMART" id="SM00320">
    <property type="entry name" value="WD40"/>
    <property type="match status" value="7"/>
</dbReference>
<protein>
    <recommendedName>
        <fullName evidence="16">Coatomer subunit alpha</fullName>
    </recommendedName>
</protein>
<dbReference type="GO" id="GO:0000139">
    <property type="term" value="C:Golgi membrane"/>
    <property type="evidence" value="ECO:0007669"/>
    <property type="project" value="UniProtKB-SubCell"/>
</dbReference>
<dbReference type="GO" id="GO:0006888">
    <property type="term" value="P:endoplasmic reticulum to Golgi vesicle-mediated transport"/>
    <property type="evidence" value="ECO:0007669"/>
    <property type="project" value="TreeGrafter"/>
</dbReference>
<dbReference type="Proteomes" id="UP001177023">
    <property type="component" value="Unassembled WGS sequence"/>
</dbReference>
<evidence type="ECO:0000256" key="2">
    <source>
        <dbReference type="ARBA" id="ARBA00004347"/>
    </source>
</evidence>
<dbReference type="GO" id="GO:0006890">
    <property type="term" value="P:retrograde vesicle-mediated transport, Golgi to endoplasmic reticulum"/>
    <property type="evidence" value="ECO:0007669"/>
    <property type="project" value="TreeGrafter"/>
</dbReference>
<dbReference type="InterPro" id="IPR020472">
    <property type="entry name" value="WD40_PAC1"/>
</dbReference>
<dbReference type="PROSITE" id="PS00678">
    <property type="entry name" value="WD_REPEATS_1"/>
    <property type="match status" value="1"/>
</dbReference>
<dbReference type="InterPro" id="IPR036322">
    <property type="entry name" value="WD40_repeat_dom_sf"/>
</dbReference>
<evidence type="ECO:0000256" key="3">
    <source>
        <dbReference type="ARBA" id="ARBA00022448"/>
    </source>
</evidence>
<keyword evidence="8" id="KW-0653">Protein transport</keyword>
<dbReference type="PRINTS" id="PR00320">
    <property type="entry name" value="GPROTEINBRPT"/>
</dbReference>
<evidence type="ECO:0000256" key="7">
    <source>
        <dbReference type="ARBA" id="ARBA00022892"/>
    </source>
</evidence>